<evidence type="ECO:0000259" key="4">
    <source>
        <dbReference type="Pfam" id="PF00370"/>
    </source>
</evidence>
<proteinExistence type="inferred from homology"/>
<reference evidence="6 7" key="1">
    <citation type="submission" date="2014-07" db="EMBL/GenBank/DDBJ databases">
        <title>Draft genome sequence of Thalassospira profundimaris 35.</title>
        <authorList>
            <person name="Lai Q."/>
            <person name="Shao Z."/>
        </authorList>
    </citation>
    <scope>NUCLEOTIDE SEQUENCE [LARGE SCALE GENOMIC DNA]</scope>
    <source>
        <strain evidence="6 7">35</strain>
    </source>
</reference>
<evidence type="ECO:0000259" key="5">
    <source>
        <dbReference type="Pfam" id="PF02782"/>
    </source>
</evidence>
<dbReference type="InterPro" id="IPR018485">
    <property type="entry name" value="FGGY_C"/>
</dbReference>
<dbReference type="InterPro" id="IPR000577">
    <property type="entry name" value="Carb_kinase_FGGY"/>
</dbReference>
<dbReference type="AlphaFoldDB" id="A0A367W8M8"/>
<sequence>MSPKDTCFIGVDVGTGSARAGVFDANGKLLGSAAHAIAMNRPKPDFVEQDSENIWQSVCQSVRDALKKSAVAPEKIGAIGFDATCSLVIRDQDNRPMGVTPGGADNWDVIVWMDHRAVREAEECTATGSEVLKFIGGTMSPEMEMPKLMWLKRHNKPAWDKMGAAYDLADFLSFRATGSNARSCCTVTCKWTYLAHQDTPWDRDFLSVIGMEDLNDKINMHESALAVGDLIGTLDAQGAADLGLTTDCVVGAGLIDAHAGALGTLGEYLDGNLDQHFAMIAGTSTCHMALSKEPRFIKGIWGPYFGAIAPGLWLNEGGQSATGALLDHVVAMHPFSHGMGREAHKLAGEKLLPLMADNTDLSPRLHVLPDFHGNRSPLADPEALGVISGLTLDQSEESFLMLYWATACAIAYGTRHIIDALNDTGYDITHIHLSGGHTASKVLVKLYADVTGCHVVMSDCEEPVLLGSAMLAAAALDRDGGLAHAARQMAGKETLHAPDENAKADHDRRYAIFHQMHAHRQALDAMSKSGAGHA</sequence>
<dbReference type="PANTHER" id="PTHR43435:SF4">
    <property type="entry name" value="FGGY CARBOHYDRATE KINASE DOMAIN-CONTAINING PROTEIN"/>
    <property type="match status" value="1"/>
</dbReference>
<dbReference type="SUPFAM" id="SSF53067">
    <property type="entry name" value="Actin-like ATPase domain"/>
    <property type="match status" value="2"/>
</dbReference>
<dbReference type="RefSeq" id="WP_114101614.1">
    <property type="nucleotide sequence ID" value="NZ_JPWF01000004.1"/>
</dbReference>
<dbReference type="PIRSF" id="PIRSF000538">
    <property type="entry name" value="GlpK"/>
    <property type="match status" value="1"/>
</dbReference>
<keyword evidence="3 6" id="KW-0418">Kinase</keyword>
<dbReference type="Pfam" id="PF02782">
    <property type="entry name" value="FGGY_C"/>
    <property type="match status" value="1"/>
</dbReference>
<gene>
    <name evidence="6" type="ORF">TH19_07130</name>
</gene>
<evidence type="ECO:0000313" key="7">
    <source>
        <dbReference type="Proteomes" id="UP000253226"/>
    </source>
</evidence>
<organism evidence="6 7">
    <name type="scientific">Thalassospira profundimaris</name>
    <dbReference type="NCBI Taxonomy" id="502049"/>
    <lineage>
        <taxon>Bacteria</taxon>
        <taxon>Pseudomonadati</taxon>
        <taxon>Pseudomonadota</taxon>
        <taxon>Alphaproteobacteria</taxon>
        <taxon>Rhodospirillales</taxon>
        <taxon>Thalassospiraceae</taxon>
        <taxon>Thalassospira</taxon>
    </lineage>
</organism>
<accession>A0A367W8M8</accession>
<name>A0A367W8M8_9PROT</name>
<feature type="domain" description="Carbohydrate kinase FGGY C-terminal" evidence="5">
    <location>
        <begin position="278"/>
        <end position="475"/>
    </location>
</feature>
<dbReference type="CDD" id="cd07782">
    <property type="entry name" value="ASKHA_NBD_FGGY_D-RBK"/>
    <property type="match status" value="1"/>
</dbReference>
<dbReference type="NCBIfam" id="TIGR01315">
    <property type="entry name" value="5C_CHO_kinase"/>
    <property type="match status" value="1"/>
</dbReference>
<dbReference type="GO" id="GO:0005737">
    <property type="term" value="C:cytoplasm"/>
    <property type="evidence" value="ECO:0007669"/>
    <property type="project" value="TreeGrafter"/>
</dbReference>
<evidence type="ECO:0000256" key="2">
    <source>
        <dbReference type="ARBA" id="ARBA00022679"/>
    </source>
</evidence>
<dbReference type="OrthoDB" id="9805576at2"/>
<dbReference type="EMBL" id="JPWF01000004">
    <property type="protein sequence ID" value="RCK37804.1"/>
    <property type="molecule type" value="Genomic_DNA"/>
</dbReference>
<comment type="caution">
    <text evidence="6">The sequence shown here is derived from an EMBL/GenBank/DDBJ whole genome shotgun (WGS) entry which is preliminary data.</text>
</comment>
<feature type="domain" description="Carbohydrate kinase FGGY N-terminal" evidence="4">
    <location>
        <begin position="8"/>
        <end position="263"/>
    </location>
</feature>
<evidence type="ECO:0000313" key="6">
    <source>
        <dbReference type="EMBL" id="RCK37804.1"/>
    </source>
</evidence>
<dbReference type="InterPro" id="IPR018484">
    <property type="entry name" value="FGGY_N"/>
</dbReference>
<comment type="similarity">
    <text evidence="1">Belongs to the FGGY kinase family.</text>
</comment>
<dbReference type="Gene3D" id="3.30.420.40">
    <property type="match status" value="1"/>
</dbReference>
<dbReference type="Pfam" id="PF00370">
    <property type="entry name" value="FGGY_N"/>
    <property type="match status" value="1"/>
</dbReference>
<dbReference type="PANTHER" id="PTHR43435">
    <property type="entry name" value="RIBULOKINASE"/>
    <property type="match status" value="1"/>
</dbReference>
<dbReference type="InterPro" id="IPR006003">
    <property type="entry name" value="FGGY_RbtK-like"/>
</dbReference>
<keyword evidence="2" id="KW-0808">Transferase</keyword>
<dbReference type="GO" id="GO:0019321">
    <property type="term" value="P:pentose metabolic process"/>
    <property type="evidence" value="ECO:0007669"/>
    <property type="project" value="TreeGrafter"/>
</dbReference>
<protein>
    <submittedName>
        <fullName evidence="6">Ribulokinase</fullName>
    </submittedName>
</protein>
<dbReference type="GO" id="GO:0019150">
    <property type="term" value="F:D-ribulokinase activity"/>
    <property type="evidence" value="ECO:0007669"/>
    <property type="project" value="TreeGrafter"/>
</dbReference>
<dbReference type="InterPro" id="IPR043129">
    <property type="entry name" value="ATPase_NBD"/>
</dbReference>
<dbReference type="Proteomes" id="UP000253226">
    <property type="component" value="Unassembled WGS sequence"/>
</dbReference>
<evidence type="ECO:0000256" key="1">
    <source>
        <dbReference type="ARBA" id="ARBA00009156"/>
    </source>
</evidence>
<dbReference type="Gene3D" id="1.20.58.2240">
    <property type="match status" value="1"/>
</dbReference>
<evidence type="ECO:0000256" key="3">
    <source>
        <dbReference type="ARBA" id="ARBA00022777"/>
    </source>
</evidence>